<evidence type="ECO:0000256" key="8">
    <source>
        <dbReference type="ARBA" id="ARBA00031423"/>
    </source>
</evidence>
<evidence type="ECO:0000256" key="7">
    <source>
        <dbReference type="ARBA" id="ARBA00023277"/>
    </source>
</evidence>
<keyword evidence="5 10" id="KW-0328">Glycosyltransferase</keyword>
<comment type="catalytic activity">
    <reaction evidence="1 10">
        <text>Transfers a segment of a (1-&gt;4)-alpha-D-glucan to a new position in an acceptor, which may be glucose or a (1-&gt;4)-alpha-D-glucan.</text>
        <dbReference type="EC" id="2.4.1.25"/>
    </reaction>
</comment>
<name>A0ABQ0SHI8_NOVHA</name>
<dbReference type="Gene3D" id="3.20.20.80">
    <property type="entry name" value="Glycosidases"/>
    <property type="match status" value="1"/>
</dbReference>
<sequence length="687" mass="75134">MDERTLCGRARALGLSRRWRDASGRMHHVGDDSLRHLLRVLQKEEAALCDAPLLPSLVVTEVDRPTPLPLGVLRGTGSFRLELENGGSVEGFLHPRDEKSCTLPAVTLPGYHRLYLRDAMTTLAVAPARCCSVAMRAGRPDPRLWGVAAQIYGLRMPRDGGIGNFGAVESLAQQAAAQGADALALSPVHAMFAATSGQYSPYSPSSRLFLNVLLADPQCIFCAHDITMAMHAQKDTVDQLSHLQDAVLIDWPLAAQARLRLFRWLYDRMIAPAPPAAMTEFITAGGETLRHHAIFEALHAQETRKGPHGGNWRMWPPALRCPDSEEVRNFARLHAADVAFHGFLQWMAATSLRRACEGARGAGMKIGLIMDMAVGVDPGGSQCWAQHEQFLTGLSIGAPPDMLSPSGQNWGLTSFSPIGLRHHGYDAFIQTLRAGFSHGGGLRIDHVMGLQRLWIIPEGGSPMDGAYLAFPGGDLMRLIALESMRHDAVVVGEDLGTVAPSFRRDARRHALMGMSVLWFQRDVDGAFIPPCEWTAGSVAMTSTHDLPTVAGWWLGTDLDWRERLQQAAPRQRQRTTIRTQRQTDRKALWSALIAARGMGHFPLPPVTPEGASLVVDAAAHFIGTSAAELAILPLEDALGLVEQPNLPGTVDGHPNWRRRYPPSTHPLLSRPDVSHRLALLRKGRDVI</sequence>
<evidence type="ECO:0000256" key="10">
    <source>
        <dbReference type="RuleBase" id="RU361207"/>
    </source>
</evidence>
<dbReference type="RefSeq" id="WP_003619964.1">
    <property type="nucleotide sequence ID" value="NZ_BJNN01000133.1"/>
</dbReference>
<protein>
    <recommendedName>
        <fullName evidence="4 10">4-alpha-glucanotransferase</fullName>
        <ecNumber evidence="3 10">2.4.1.25</ecNumber>
    </recommendedName>
    <alternativeName>
        <fullName evidence="8 10">Amylomaltase</fullName>
    </alternativeName>
    <alternativeName>
        <fullName evidence="9 10">Disproportionating enzyme</fullName>
    </alternativeName>
</protein>
<proteinExistence type="inferred from homology"/>
<dbReference type="InterPro" id="IPR017853">
    <property type="entry name" value="GH"/>
</dbReference>
<comment type="similarity">
    <text evidence="2 10">Belongs to the disproportionating enzyme family.</text>
</comment>
<dbReference type="NCBIfam" id="TIGR00217">
    <property type="entry name" value="malQ"/>
    <property type="match status" value="1"/>
</dbReference>
<keyword evidence="7 10" id="KW-0119">Carbohydrate metabolism</keyword>
<evidence type="ECO:0000313" key="11">
    <source>
        <dbReference type="EMBL" id="GEC64743.1"/>
    </source>
</evidence>
<evidence type="ECO:0000256" key="6">
    <source>
        <dbReference type="ARBA" id="ARBA00022679"/>
    </source>
</evidence>
<evidence type="ECO:0000256" key="5">
    <source>
        <dbReference type="ARBA" id="ARBA00022676"/>
    </source>
</evidence>
<evidence type="ECO:0000256" key="2">
    <source>
        <dbReference type="ARBA" id="ARBA00005684"/>
    </source>
</evidence>
<dbReference type="EC" id="2.4.1.25" evidence="3 10"/>
<keyword evidence="6 10" id="KW-0808">Transferase</keyword>
<dbReference type="PANTHER" id="PTHR32438">
    <property type="entry name" value="4-ALPHA-GLUCANOTRANSFERASE DPE1, CHLOROPLASTIC/AMYLOPLASTIC"/>
    <property type="match status" value="1"/>
</dbReference>
<dbReference type="InterPro" id="IPR003385">
    <property type="entry name" value="Glyco_hydro_77"/>
</dbReference>
<evidence type="ECO:0000256" key="3">
    <source>
        <dbReference type="ARBA" id="ARBA00012560"/>
    </source>
</evidence>
<evidence type="ECO:0000256" key="9">
    <source>
        <dbReference type="ARBA" id="ARBA00031501"/>
    </source>
</evidence>
<dbReference type="Pfam" id="PF02446">
    <property type="entry name" value="Glyco_hydro_77"/>
    <property type="match status" value="1"/>
</dbReference>
<accession>A0ABQ0SHI8</accession>
<dbReference type="PANTHER" id="PTHR32438:SF5">
    <property type="entry name" value="4-ALPHA-GLUCANOTRANSFERASE DPE1, CHLOROPLASTIC_AMYLOPLASTIC"/>
    <property type="match status" value="1"/>
</dbReference>
<dbReference type="EMBL" id="BJNN01000133">
    <property type="protein sequence ID" value="GEC64743.1"/>
    <property type="molecule type" value="Genomic_DNA"/>
</dbReference>
<evidence type="ECO:0000313" key="12">
    <source>
        <dbReference type="Proteomes" id="UP000319478"/>
    </source>
</evidence>
<dbReference type="SUPFAM" id="SSF51445">
    <property type="entry name" value="(Trans)glycosidases"/>
    <property type="match status" value="1"/>
</dbReference>
<evidence type="ECO:0000256" key="4">
    <source>
        <dbReference type="ARBA" id="ARBA00020295"/>
    </source>
</evidence>
<reference evidence="11 12" key="1">
    <citation type="submission" date="2019-06" db="EMBL/GenBank/DDBJ databases">
        <title>Whole genome shotgun sequence of Komagataeibacter hansenii NBRC 14820.</title>
        <authorList>
            <person name="Hosoyama A."/>
            <person name="Uohara A."/>
            <person name="Ohji S."/>
            <person name="Ichikawa N."/>
        </authorList>
    </citation>
    <scope>NUCLEOTIDE SEQUENCE [LARGE SCALE GENOMIC DNA]</scope>
    <source>
        <strain evidence="11 12">NBRC 14820</strain>
    </source>
</reference>
<gene>
    <name evidence="11" type="primary">malQ</name>
    <name evidence="11" type="ORF">GHA01_25920</name>
</gene>
<keyword evidence="12" id="KW-1185">Reference proteome</keyword>
<evidence type="ECO:0000256" key="1">
    <source>
        <dbReference type="ARBA" id="ARBA00000439"/>
    </source>
</evidence>
<organism evidence="11 12">
    <name type="scientific">Novacetimonas hansenii</name>
    <name type="common">Komagataeibacter hansenii</name>
    <dbReference type="NCBI Taxonomy" id="436"/>
    <lineage>
        <taxon>Bacteria</taxon>
        <taxon>Pseudomonadati</taxon>
        <taxon>Pseudomonadota</taxon>
        <taxon>Alphaproteobacteria</taxon>
        <taxon>Acetobacterales</taxon>
        <taxon>Acetobacteraceae</taxon>
        <taxon>Novacetimonas</taxon>
    </lineage>
</organism>
<comment type="caution">
    <text evidence="11">The sequence shown here is derived from an EMBL/GenBank/DDBJ whole genome shotgun (WGS) entry which is preliminary data.</text>
</comment>
<dbReference type="Proteomes" id="UP000319478">
    <property type="component" value="Unassembled WGS sequence"/>
</dbReference>